<reference evidence="3" key="1">
    <citation type="submission" date="2020-01" db="EMBL/GenBank/DDBJ databases">
        <authorList>
            <consortium name="DOE Joint Genome Institute"/>
            <person name="Haridas S."/>
            <person name="Albert R."/>
            <person name="Binder M."/>
            <person name="Bloem J."/>
            <person name="Labutti K."/>
            <person name="Salamov A."/>
            <person name="Andreopoulos B."/>
            <person name="Baker S.E."/>
            <person name="Barry K."/>
            <person name="Bills G."/>
            <person name="Bluhm B.H."/>
            <person name="Cannon C."/>
            <person name="Castanera R."/>
            <person name="Culley D.E."/>
            <person name="Daum C."/>
            <person name="Ezra D."/>
            <person name="Gonzalez J.B."/>
            <person name="Henrissat B."/>
            <person name="Kuo A."/>
            <person name="Liang C."/>
            <person name="Lipzen A."/>
            <person name="Lutzoni F."/>
            <person name="Magnuson J."/>
            <person name="Mondo S."/>
            <person name="Nolan M."/>
            <person name="Ohm R."/>
            <person name="Pangilinan J."/>
            <person name="Park H.-J."/>
            <person name="Ramirez L."/>
            <person name="Alfaro M."/>
            <person name="Sun H."/>
            <person name="Tritt A."/>
            <person name="Yoshinaga Y."/>
            <person name="Zwiers L.-H."/>
            <person name="Turgeon B.G."/>
            <person name="Goodwin S.B."/>
            <person name="Spatafora J.W."/>
            <person name="Crous P.W."/>
            <person name="Grigoriev I.V."/>
        </authorList>
    </citation>
    <scope>NUCLEOTIDE SEQUENCE</scope>
    <source>
        <strain evidence="3">CBS 342.82</strain>
    </source>
</reference>
<dbReference type="GeneID" id="54364837"/>
<dbReference type="Proteomes" id="UP000504637">
    <property type="component" value="Unplaced"/>
</dbReference>
<reference evidence="3" key="2">
    <citation type="submission" date="2020-04" db="EMBL/GenBank/DDBJ databases">
        <authorList>
            <consortium name="NCBI Genome Project"/>
        </authorList>
    </citation>
    <scope>NUCLEOTIDE SEQUENCE</scope>
    <source>
        <strain evidence="3">CBS 342.82</strain>
    </source>
</reference>
<keyword evidence="2" id="KW-1185">Reference proteome</keyword>
<gene>
    <name evidence="3" type="ORF">K489DRAFT_401946</name>
</gene>
<name>A0A6J3M2D5_9PEZI</name>
<feature type="region of interest" description="Disordered" evidence="1">
    <location>
        <begin position="1"/>
        <end position="21"/>
    </location>
</feature>
<protein>
    <submittedName>
        <fullName evidence="3">Uncharacterized protein</fullName>
    </submittedName>
</protein>
<dbReference type="AlphaFoldDB" id="A0A6J3M2D5"/>
<accession>A0A6J3M2D5</accession>
<evidence type="ECO:0000313" key="3">
    <source>
        <dbReference type="RefSeq" id="XP_033459212.1"/>
    </source>
</evidence>
<evidence type="ECO:0000313" key="2">
    <source>
        <dbReference type="Proteomes" id="UP000504637"/>
    </source>
</evidence>
<evidence type="ECO:0000256" key="1">
    <source>
        <dbReference type="SAM" id="MobiDB-lite"/>
    </source>
</evidence>
<sequence>MCLGPPSPHPSSLEADEGSDEISPCAWQQTYNDILLHSASDNEHWTCSHAVCQNVDVLSRDIPYGDPESSPPLAYIRSSQAVSDPDPISHTGMEKPHGVRWTYGGGLDDMTTRLTGQLMDLRRSAKRIICKDDRLGHVLGGRCFFFRMSAYVSRVVEDVSVSMMSACILPIGTGKQYQRAKTML</sequence>
<proteinExistence type="predicted"/>
<reference evidence="3" key="3">
    <citation type="submission" date="2025-08" db="UniProtKB">
        <authorList>
            <consortium name="RefSeq"/>
        </authorList>
    </citation>
    <scope>IDENTIFICATION</scope>
    <source>
        <strain evidence="3">CBS 342.82</strain>
    </source>
</reference>
<organism evidence="3">
    <name type="scientific">Dissoconium aciculare CBS 342.82</name>
    <dbReference type="NCBI Taxonomy" id="1314786"/>
    <lineage>
        <taxon>Eukaryota</taxon>
        <taxon>Fungi</taxon>
        <taxon>Dikarya</taxon>
        <taxon>Ascomycota</taxon>
        <taxon>Pezizomycotina</taxon>
        <taxon>Dothideomycetes</taxon>
        <taxon>Dothideomycetidae</taxon>
        <taxon>Mycosphaerellales</taxon>
        <taxon>Dissoconiaceae</taxon>
        <taxon>Dissoconium</taxon>
    </lineage>
</organism>
<dbReference type="RefSeq" id="XP_033459212.1">
    <property type="nucleotide sequence ID" value="XM_033607037.1"/>
</dbReference>